<protein>
    <submittedName>
        <fullName evidence="1">Uncharacterized protein</fullName>
    </submittedName>
</protein>
<dbReference type="EMBL" id="AFES01000012">
    <property type="protein sequence ID" value="EIA18326.1"/>
    <property type="molecule type" value="Genomic_DNA"/>
</dbReference>
<dbReference type="AlphaFoldDB" id="A0AAV3FGI7"/>
<dbReference type="RefSeq" id="WP_003480073.1">
    <property type="nucleotide sequence ID" value="NZ_CM001477.1"/>
</dbReference>
<comment type="caution">
    <text evidence="1">The sequence shown here is derived from an EMBL/GenBank/DDBJ whole genome shotgun (WGS) entry which is preliminary data.</text>
</comment>
<proteinExistence type="predicted"/>
<dbReference type="Pfam" id="PF14335">
    <property type="entry name" value="DUF4391"/>
    <property type="match status" value="1"/>
</dbReference>
<gene>
    <name evidence="1" type="ORF">HA1_01822</name>
</gene>
<accession>A0AAV3FGI7</accession>
<reference evidence="1 2" key="1">
    <citation type="journal article" date="2012" name="PLoS ONE">
        <title>Genome Sequencing and Analysis of a Type A Clostridium perfringens Isolate from a Case of Bovine Clostridial Abomasitis.</title>
        <authorList>
            <person name="Nowell V.J."/>
            <person name="Kropinski A.M."/>
            <person name="Songer J.G."/>
            <person name="Macinnes J.I."/>
            <person name="Parreira V.R."/>
            <person name="Prescott J.F."/>
        </authorList>
    </citation>
    <scope>NUCLEOTIDE SEQUENCE [LARGE SCALE GENOMIC DNA]</scope>
    <source>
        <strain evidence="1 2">F262</strain>
    </source>
</reference>
<organism evidence="1 2">
    <name type="scientific">Clostridium perfringens F262</name>
    <dbReference type="NCBI Taxonomy" id="883064"/>
    <lineage>
        <taxon>Bacteria</taxon>
        <taxon>Bacillati</taxon>
        <taxon>Bacillota</taxon>
        <taxon>Clostridia</taxon>
        <taxon>Eubacteriales</taxon>
        <taxon>Clostridiaceae</taxon>
        <taxon>Clostridium</taxon>
    </lineage>
</organism>
<dbReference type="InterPro" id="IPR025503">
    <property type="entry name" value="DUF4391"/>
</dbReference>
<sequence length="241" mass="28681">MLGLSKNYEQSKRFNKKLFVPKDESFNIKKKIKDSLLKISLVGQVQGNEIPSLVNENFNASVIMFLEVEVDNIKNAKFLNEIFQELLKAFAIIKFYDYRGNNVYGFGYKRLSKNDKSEIVLESSFVSDVFTEELFDENLELFERYVDFSNIKNTNNKLYFYEEMMVKAYVISNKELWSKWEKILNSNIWYNHSKINKIFKLLTEAKEIKNKQKKTTNLKENIGENKELMRIYDEMERVINE</sequence>
<name>A0AAV3FGI7_CLOPF</name>
<evidence type="ECO:0000313" key="1">
    <source>
        <dbReference type="EMBL" id="EIA18326.1"/>
    </source>
</evidence>
<dbReference type="Proteomes" id="UP000005358">
    <property type="component" value="Chromosome"/>
</dbReference>
<evidence type="ECO:0000313" key="2">
    <source>
        <dbReference type="Proteomes" id="UP000005358"/>
    </source>
</evidence>